<name>W9RJR1_9ROSA</name>
<feature type="signal peptide" evidence="1">
    <location>
        <begin position="1"/>
        <end position="20"/>
    </location>
</feature>
<keyword evidence="3" id="KW-1185">Reference proteome</keyword>
<sequence>MKAGLGTVVGALAFAPGVQGLNTGNGLSFGGTTLSAPTIWELGLPDETFLSRNDAVLRRRAYIMYN</sequence>
<dbReference type="EMBL" id="KE344339">
    <property type="protein sequence ID" value="EXB57232.1"/>
    <property type="molecule type" value="Genomic_DNA"/>
</dbReference>
<dbReference type="Proteomes" id="UP000030645">
    <property type="component" value="Unassembled WGS sequence"/>
</dbReference>
<keyword evidence="1" id="KW-0732">Signal</keyword>
<reference evidence="3" key="1">
    <citation type="submission" date="2013-01" db="EMBL/GenBank/DDBJ databases">
        <title>Draft Genome Sequence of a Mulberry Tree, Morus notabilis C.K. Schneid.</title>
        <authorList>
            <person name="He N."/>
            <person name="Zhao S."/>
        </authorList>
    </citation>
    <scope>NUCLEOTIDE SEQUENCE</scope>
</reference>
<accession>W9RJR1</accession>
<feature type="chain" id="PRO_5004931446" evidence="1">
    <location>
        <begin position="21"/>
        <end position="66"/>
    </location>
</feature>
<dbReference type="AlphaFoldDB" id="W9RJR1"/>
<organism evidence="2 3">
    <name type="scientific">Morus notabilis</name>
    <dbReference type="NCBI Taxonomy" id="981085"/>
    <lineage>
        <taxon>Eukaryota</taxon>
        <taxon>Viridiplantae</taxon>
        <taxon>Streptophyta</taxon>
        <taxon>Embryophyta</taxon>
        <taxon>Tracheophyta</taxon>
        <taxon>Spermatophyta</taxon>
        <taxon>Magnoliopsida</taxon>
        <taxon>eudicotyledons</taxon>
        <taxon>Gunneridae</taxon>
        <taxon>Pentapetalae</taxon>
        <taxon>rosids</taxon>
        <taxon>fabids</taxon>
        <taxon>Rosales</taxon>
        <taxon>Moraceae</taxon>
        <taxon>Moreae</taxon>
        <taxon>Morus</taxon>
    </lineage>
</organism>
<protein>
    <submittedName>
        <fullName evidence="2">Uncharacterized protein</fullName>
    </submittedName>
</protein>
<evidence type="ECO:0000256" key="1">
    <source>
        <dbReference type="SAM" id="SignalP"/>
    </source>
</evidence>
<proteinExistence type="predicted"/>
<gene>
    <name evidence="2" type="ORF">L484_001233</name>
</gene>
<evidence type="ECO:0000313" key="3">
    <source>
        <dbReference type="Proteomes" id="UP000030645"/>
    </source>
</evidence>
<evidence type="ECO:0000313" key="2">
    <source>
        <dbReference type="EMBL" id="EXB57232.1"/>
    </source>
</evidence>